<evidence type="ECO:0000256" key="2">
    <source>
        <dbReference type="SAM" id="Coils"/>
    </source>
</evidence>
<feature type="region of interest" description="Disordered" evidence="3">
    <location>
        <begin position="236"/>
        <end position="260"/>
    </location>
</feature>
<keyword evidence="7" id="KW-1185">Reference proteome</keyword>
<protein>
    <recommendedName>
        <fullName evidence="8">Coiled-coil domain-containing protein 22 homolog</fullName>
    </recommendedName>
</protein>
<dbReference type="Pfam" id="PF05667">
    <property type="entry name" value="CCDC22_CC"/>
    <property type="match status" value="1"/>
</dbReference>
<name>A0ABC8RKY3_9AQUA</name>
<dbReference type="EMBL" id="CAUOFW020001458">
    <property type="protein sequence ID" value="CAK9145082.1"/>
    <property type="molecule type" value="Genomic_DNA"/>
</dbReference>
<evidence type="ECO:0000259" key="4">
    <source>
        <dbReference type="Pfam" id="PF05667"/>
    </source>
</evidence>
<dbReference type="InterPro" id="IPR008530">
    <property type="entry name" value="CCDC22"/>
</dbReference>
<feature type="compositionally biased region" description="Basic and acidic residues" evidence="3">
    <location>
        <begin position="236"/>
        <end position="248"/>
    </location>
</feature>
<evidence type="ECO:0000313" key="6">
    <source>
        <dbReference type="EMBL" id="CAK9145082.1"/>
    </source>
</evidence>
<dbReference type="Proteomes" id="UP001642360">
    <property type="component" value="Unassembled WGS sequence"/>
</dbReference>
<evidence type="ECO:0000256" key="3">
    <source>
        <dbReference type="SAM" id="MobiDB-lite"/>
    </source>
</evidence>
<keyword evidence="2" id="KW-0175">Coiled coil</keyword>
<dbReference type="PANTHER" id="PTHR15668:SF4">
    <property type="entry name" value="COILED-COIL DOMAIN-CONTAINING PROTEIN 22"/>
    <property type="match status" value="1"/>
</dbReference>
<organism evidence="6 7">
    <name type="scientific">Ilex paraguariensis</name>
    <name type="common">yerba mate</name>
    <dbReference type="NCBI Taxonomy" id="185542"/>
    <lineage>
        <taxon>Eukaryota</taxon>
        <taxon>Viridiplantae</taxon>
        <taxon>Streptophyta</taxon>
        <taxon>Embryophyta</taxon>
        <taxon>Tracheophyta</taxon>
        <taxon>Spermatophyta</taxon>
        <taxon>Magnoliopsida</taxon>
        <taxon>eudicotyledons</taxon>
        <taxon>Gunneridae</taxon>
        <taxon>Pentapetalae</taxon>
        <taxon>asterids</taxon>
        <taxon>campanulids</taxon>
        <taxon>Aquifoliales</taxon>
        <taxon>Aquifoliaceae</taxon>
        <taxon>Ilex</taxon>
    </lineage>
</organism>
<feature type="domain" description="CCDC22 N-terminal" evidence="5">
    <location>
        <begin position="1"/>
        <end position="107"/>
    </location>
</feature>
<dbReference type="InterPro" id="IPR048349">
    <property type="entry name" value="CCDC22_N"/>
</dbReference>
<comment type="similarity">
    <text evidence="1">Belongs to the CCDC22 family.</text>
</comment>
<feature type="coiled-coil region" evidence="2">
    <location>
        <begin position="504"/>
        <end position="531"/>
    </location>
</feature>
<comment type="caution">
    <text evidence="6">The sequence shown here is derived from an EMBL/GenBank/DDBJ whole genome shotgun (WGS) entry which is preliminary data.</text>
</comment>
<dbReference type="InterPro" id="IPR048348">
    <property type="entry name" value="CCDC22_CC"/>
</dbReference>
<dbReference type="Pfam" id="PF21674">
    <property type="entry name" value="CCDC22_N"/>
    <property type="match status" value="1"/>
</dbReference>
<accession>A0ABC8RKY3</accession>
<evidence type="ECO:0008006" key="8">
    <source>
        <dbReference type="Google" id="ProtNLM"/>
    </source>
</evidence>
<dbReference type="PANTHER" id="PTHR15668">
    <property type="entry name" value="JM1 PROTEIN"/>
    <property type="match status" value="1"/>
</dbReference>
<feature type="domain" description="CCDC22 coiled-coil" evidence="4">
    <location>
        <begin position="229"/>
        <end position="504"/>
    </location>
</feature>
<proteinExistence type="inferred from homology"/>
<evidence type="ECO:0000259" key="5">
    <source>
        <dbReference type="Pfam" id="PF21674"/>
    </source>
</evidence>
<evidence type="ECO:0000313" key="7">
    <source>
        <dbReference type="Proteomes" id="UP001642360"/>
    </source>
</evidence>
<sequence>MEESREVLLSWLANSGVEIPLGVSSIEHLTPATLVSICSQSLRLIDNTSSFPTSLPDSMADQFKICTDIAAAVKNLGYIGDMSFHKFLYPSEEDVYKLVRFLVERLSESSEAGKSAELKTLDTRILPEKKEFRNTSEDRFLQLRNEEIITSLKDLRLNGEMPESLIAKPEAIIVTDESNVSDMIPLKIQEVAPAEACGTGIQDSSKDSTTVLENAHGWIDGISDSRFNASENEETAAHKDSKHVEQNEQKQTSCQEHSSEIKKLQSQEKVLLEELNAKSLELAWLEEEHELLKAAVEMAFDNQHPIDFYIVQLNEQIDAKRHNLVQLESQWDAFRESLEEKKRSLEEALYATKPEAQQKLQKLKEIDLETKSILSEIKRREEEVPKLVKDLDKQPKLPSRGSYIQKIKEITKNSRKQDGDIERILKETRELQLESNSIQERLHRTYAVVDETVFREAKKDPVGRQAYRLLTSIHESFEQISEKILATDRTSREVADLEAKLASMASRSLNIDKLQADLDSIREENESLQQGLSNS</sequence>
<gene>
    <name evidence="6" type="ORF">ILEXP_LOCUS12875</name>
</gene>
<dbReference type="AlphaFoldDB" id="A0ABC8RKY3"/>
<evidence type="ECO:0000256" key="1">
    <source>
        <dbReference type="ARBA" id="ARBA00006438"/>
    </source>
</evidence>
<reference evidence="6 7" key="1">
    <citation type="submission" date="2024-02" db="EMBL/GenBank/DDBJ databases">
        <authorList>
            <person name="Vignale AGUSTIN F."/>
            <person name="Sosa J E."/>
            <person name="Modenutti C."/>
        </authorList>
    </citation>
    <scope>NUCLEOTIDE SEQUENCE [LARGE SCALE GENOMIC DNA]</scope>
</reference>